<name>A0A538UDD7_UNCEI</name>
<dbReference type="PROSITE" id="PS50853">
    <property type="entry name" value="FN3"/>
    <property type="match status" value="1"/>
</dbReference>
<evidence type="ECO:0000259" key="1">
    <source>
        <dbReference type="PROSITE" id="PS50853"/>
    </source>
</evidence>
<dbReference type="CDD" id="cd00063">
    <property type="entry name" value="FN3"/>
    <property type="match status" value="1"/>
</dbReference>
<dbReference type="CDD" id="cd12105">
    <property type="entry name" value="HmuY"/>
    <property type="match status" value="1"/>
</dbReference>
<dbReference type="InterPro" id="IPR013783">
    <property type="entry name" value="Ig-like_fold"/>
</dbReference>
<accession>A0A538UDD7</accession>
<comment type="caution">
    <text evidence="2">The sequence shown here is derived from an EMBL/GenBank/DDBJ whole genome shotgun (WGS) entry which is preliminary data.</text>
</comment>
<dbReference type="InterPro" id="IPR003961">
    <property type="entry name" value="FN3_dom"/>
</dbReference>
<reference evidence="2 3" key="1">
    <citation type="journal article" date="2019" name="Nat. Microbiol.">
        <title>Mediterranean grassland soil C-N compound turnover is dependent on rainfall and depth, and is mediated by genomically divergent microorganisms.</title>
        <authorList>
            <person name="Diamond S."/>
            <person name="Andeer P.F."/>
            <person name="Li Z."/>
            <person name="Crits-Christoph A."/>
            <person name="Burstein D."/>
            <person name="Anantharaman K."/>
            <person name="Lane K.R."/>
            <person name="Thomas B.C."/>
            <person name="Pan C."/>
            <person name="Northen T.R."/>
            <person name="Banfield J.F."/>
        </authorList>
    </citation>
    <scope>NUCLEOTIDE SEQUENCE [LARGE SCALE GENOMIC DNA]</scope>
    <source>
        <strain evidence="2">WS_11</strain>
    </source>
</reference>
<protein>
    <recommendedName>
        <fullName evidence="1">Fibronectin type-III domain-containing protein</fullName>
    </recommendedName>
</protein>
<dbReference type="PROSITE" id="PS51257">
    <property type="entry name" value="PROKAR_LIPOPROTEIN"/>
    <property type="match status" value="1"/>
</dbReference>
<evidence type="ECO:0000313" key="3">
    <source>
        <dbReference type="Proteomes" id="UP000319771"/>
    </source>
</evidence>
<sequence>MRARWFIPILALAALSGCRDDLSAPRDLSPPAAPRGFRSVTGDHAVDLSWLANTEADVAGYRVYEAPCASGHDCPYTRVGSTAGTAFTVTGLTNGQTRYFAVAALDAAGNESDLSYDTVFDTPRPEGTGAELLSFLTSPANAGWDFAGERVRAWDDPLTDMFYGDNGSVSQMFVPLTGDIQDAGYASSLDAVDFAPSAGWSPSGSVELIVGHCYVVRTPDGNYAKFRVNRFIIPTVGRPIVDFDWAYQVATGNPELKARPARPAVVGRRPITWIR</sequence>
<gene>
    <name evidence="2" type="ORF">E6K81_02270</name>
</gene>
<dbReference type="SUPFAM" id="SSF49265">
    <property type="entry name" value="Fibronectin type III"/>
    <property type="match status" value="1"/>
</dbReference>
<organism evidence="2 3">
    <name type="scientific">Eiseniibacteriota bacterium</name>
    <dbReference type="NCBI Taxonomy" id="2212470"/>
    <lineage>
        <taxon>Bacteria</taxon>
        <taxon>Candidatus Eiseniibacteriota</taxon>
    </lineage>
</organism>
<evidence type="ECO:0000313" key="2">
    <source>
        <dbReference type="EMBL" id="TMQ73922.1"/>
    </source>
</evidence>
<dbReference type="AlphaFoldDB" id="A0A538UDD7"/>
<dbReference type="SMART" id="SM00060">
    <property type="entry name" value="FN3"/>
    <property type="match status" value="1"/>
</dbReference>
<dbReference type="Proteomes" id="UP000319771">
    <property type="component" value="Unassembled WGS sequence"/>
</dbReference>
<dbReference type="Gene3D" id="2.60.40.10">
    <property type="entry name" value="Immunoglobulins"/>
    <property type="match status" value="1"/>
</dbReference>
<dbReference type="InterPro" id="IPR025921">
    <property type="entry name" value="HmuY"/>
</dbReference>
<dbReference type="EMBL" id="VBPB01000032">
    <property type="protein sequence ID" value="TMQ73922.1"/>
    <property type="molecule type" value="Genomic_DNA"/>
</dbReference>
<feature type="domain" description="Fibronectin type-III" evidence="1">
    <location>
        <begin position="30"/>
        <end position="125"/>
    </location>
</feature>
<proteinExistence type="predicted"/>
<dbReference type="InterPro" id="IPR036116">
    <property type="entry name" value="FN3_sf"/>
</dbReference>